<dbReference type="Pfam" id="PF22422">
    <property type="entry name" value="MGH1-like_GH"/>
    <property type="match status" value="1"/>
</dbReference>
<evidence type="ECO:0000313" key="5">
    <source>
        <dbReference type="EMBL" id="MBE9403172.1"/>
    </source>
</evidence>
<dbReference type="Gene3D" id="1.50.10.10">
    <property type="match status" value="1"/>
</dbReference>
<name>A0ABR9VYB5_9MICO</name>
<sequence>MTTAAPSPEQIDSAARRVLEDNDLGTLVTAAPHLYPHQWSWDAAFISVGLAHMSVPRALRELRTILDAQWSTGMFPHIVFSDHVDYFPGFDTWGTAVAEARPSGVKSSGICQPPVHAYCLEKVVRIAHAGGGEDASVADAFVREALDPLHRWHSWLSTARNPGGTGIVEIYHGWESGMDNSPRFDAIYDRVEVPERIEMDRTDLKHADASERPSDTEYQRYLHLVRQMASVAFDDDALPSVMSFRFGDIFMTALLAVSAESLARLADQHGRADIASAERERAAACRRTVEGSVGEDGLCRDYDPIERTWLEVPSLASFSLLLCGGEDQELLAGQRSTLMGPAWMGHPENLYRLPPSLSLDSPQVRPPEYWRGPVWPIMNWLFASTALDRGDLEFAALVRSEGLTQLTDLKFGEYYEPRTGEPLGSHQQSWSAMAAIDWITDQRWKSLER</sequence>
<feature type="domain" description="Mannosylglycerate hydrolase MGH1-like glycoside hydrolase" evidence="4">
    <location>
        <begin position="35"/>
        <end position="431"/>
    </location>
</feature>
<evidence type="ECO:0000256" key="3">
    <source>
        <dbReference type="ARBA" id="ARBA00023295"/>
    </source>
</evidence>
<dbReference type="RefSeq" id="WP_193864939.1">
    <property type="nucleotide sequence ID" value="NZ_JADEYR010000002.1"/>
</dbReference>
<accession>A0ABR9VYB5</accession>
<dbReference type="InterPro" id="IPR008928">
    <property type="entry name" value="6-hairpin_glycosidase_sf"/>
</dbReference>
<proteinExistence type="inferred from homology"/>
<dbReference type="EMBL" id="JADEYR010000002">
    <property type="protein sequence ID" value="MBE9403172.1"/>
    <property type="molecule type" value="Genomic_DNA"/>
</dbReference>
<organism evidence="5 6">
    <name type="scientific">Brachybacterium epidermidis</name>
    <dbReference type="NCBI Taxonomy" id="2781983"/>
    <lineage>
        <taxon>Bacteria</taxon>
        <taxon>Bacillati</taxon>
        <taxon>Actinomycetota</taxon>
        <taxon>Actinomycetes</taxon>
        <taxon>Micrococcales</taxon>
        <taxon>Dermabacteraceae</taxon>
        <taxon>Brachybacterium</taxon>
    </lineage>
</organism>
<evidence type="ECO:0000259" key="4">
    <source>
        <dbReference type="Pfam" id="PF22422"/>
    </source>
</evidence>
<evidence type="ECO:0000256" key="2">
    <source>
        <dbReference type="ARBA" id="ARBA00022801"/>
    </source>
</evidence>
<evidence type="ECO:0000313" key="6">
    <source>
        <dbReference type="Proteomes" id="UP000644727"/>
    </source>
</evidence>
<keyword evidence="2" id="KW-0378">Hydrolase</keyword>
<comment type="caution">
    <text evidence="5">The sequence shown here is derived from an EMBL/GenBank/DDBJ whole genome shotgun (WGS) entry which is preliminary data.</text>
</comment>
<evidence type="ECO:0000256" key="1">
    <source>
        <dbReference type="ARBA" id="ARBA00010833"/>
    </source>
</evidence>
<dbReference type="PANTHER" id="PTHR10412">
    <property type="entry name" value="MANNOSYL-OLIGOSACCHARIDE GLUCOSIDASE"/>
    <property type="match status" value="1"/>
</dbReference>
<dbReference type="InterPro" id="IPR054491">
    <property type="entry name" value="MGH1-like_GH"/>
</dbReference>
<dbReference type="PANTHER" id="PTHR10412:SF11">
    <property type="entry name" value="MANNOSYL-OLIGOSACCHARIDE GLUCOSIDASE"/>
    <property type="match status" value="1"/>
</dbReference>
<reference evidence="5 6" key="1">
    <citation type="submission" date="2020-10" db="EMBL/GenBank/DDBJ databases">
        <title>Draft genome and description of Brachybacterium epidermidis sp nov.</title>
        <authorList>
            <person name="Boxberger M."/>
            <person name="La Scola B."/>
        </authorList>
    </citation>
    <scope>NUCLEOTIDE SEQUENCE [LARGE SCALE GENOMIC DNA]</scope>
    <source>
        <strain evidence="5 6">Marseille-Q2903</strain>
    </source>
</reference>
<dbReference type="InterPro" id="IPR004888">
    <property type="entry name" value="Glycoside_hydrolase_63"/>
</dbReference>
<gene>
    <name evidence="5" type="ORF">IOE58_02820</name>
</gene>
<keyword evidence="3" id="KW-0326">Glycosidase</keyword>
<keyword evidence="6" id="KW-1185">Reference proteome</keyword>
<dbReference type="SUPFAM" id="SSF48208">
    <property type="entry name" value="Six-hairpin glycosidases"/>
    <property type="match status" value="1"/>
</dbReference>
<comment type="similarity">
    <text evidence="1">Belongs to the glycosyl hydrolase 63 family.</text>
</comment>
<protein>
    <submittedName>
        <fullName evidence="5">Glycogen debranching protein</fullName>
    </submittedName>
</protein>
<dbReference type="Proteomes" id="UP000644727">
    <property type="component" value="Unassembled WGS sequence"/>
</dbReference>
<dbReference type="InterPro" id="IPR012341">
    <property type="entry name" value="6hp_glycosidase-like_sf"/>
</dbReference>